<dbReference type="PANTHER" id="PTHR30349">
    <property type="entry name" value="PHAGE INTEGRASE-RELATED"/>
    <property type="match status" value="1"/>
</dbReference>
<dbReference type="InterPro" id="IPR035386">
    <property type="entry name" value="Arm-DNA-bind_5"/>
</dbReference>
<reference evidence="5 6" key="1">
    <citation type="submission" date="2023-09" db="EMBL/GenBank/DDBJ databases">
        <authorList>
            <person name="Rey-Velasco X."/>
        </authorList>
    </citation>
    <scope>NUCLEOTIDE SEQUENCE [LARGE SCALE GENOMIC DNA]</scope>
    <source>
        <strain evidence="5 6">F188</strain>
    </source>
</reference>
<organism evidence="5 6">
    <name type="scientific">Autumnicola patrickiae</name>
    <dbReference type="NCBI Taxonomy" id="3075591"/>
    <lineage>
        <taxon>Bacteria</taxon>
        <taxon>Pseudomonadati</taxon>
        <taxon>Bacteroidota</taxon>
        <taxon>Flavobacteriia</taxon>
        <taxon>Flavobacteriales</taxon>
        <taxon>Flavobacteriaceae</taxon>
        <taxon>Autumnicola</taxon>
    </lineage>
</organism>
<dbReference type="PANTHER" id="PTHR30349:SF64">
    <property type="entry name" value="PROPHAGE INTEGRASE INTD-RELATED"/>
    <property type="match status" value="1"/>
</dbReference>
<keyword evidence="6" id="KW-1185">Reference proteome</keyword>
<evidence type="ECO:0000256" key="2">
    <source>
        <dbReference type="ARBA" id="ARBA00023125"/>
    </source>
</evidence>
<evidence type="ECO:0000313" key="6">
    <source>
        <dbReference type="Proteomes" id="UP001261624"/>
    </source>
</evidence>
<dbReference type="InterPro" id="IPR050090">
    <property type="entry name" value="Tyrosine_recombinase_XerCD"/>
</dbReference>
<dbReference type="Pfam" id="PF17293">
    <property type="entry name" value="Arm-DNA-bind_5"/>
    <property type="match status" value="1"/>
</dbReference>
<keyword evidence="2" id="KW-0238">DNA-binding</keyword>
<dbReference type="CDD" id="cd01185">
    <property type="entry name" value="INTN1_C_like"/>
    <property type="match status" value="1"/>
</dbReference>
<gene>
    <name evidence="5" type="ORF">RM549_04825</name>
</gene>
<dbReference type="Proteomes" id="UP001261624">
    <property type="component" value="Unassembled WGS sequence"/>
</dbReference>
<dbReference type="RefSeq" id="WP_311682319.1">
    <property type="nucleotide sequence ID" value="NZ_JAVRHM010000004.1"/>
</dbReference>
<proteinExistence type="inferred from homology"/>
<evidence type="ECO:0000256" key="1">
    <source>
        <dbReference type="ARBA" id="ARBA00008857"/>
    </source>
</evidence>
<dbReference type="Gene3D" id="1.10.443.10">
    <property type="entry name" value="Intergrase catalytic core"/>
    <property type="match status" value="1"/>
</dbReference>
<keyword evidence="3" id="KW-0233">DNA recombination</keyword>
<dbReference type="Pfam" id="PF00589">
    <property type="entry name" value="Phage_integrase"/>
    <property type="match status" value="1"/>
</dbReference>
<dbReference type="Gene3D" id="1.10.150.130">
    <property type="match status" value="1"/>
</dbReference>
<sequence>MRTSKTFSILFWVYSSRVKNNQTNLYVRISLDSQRVNISLKSKIPFDLWDVSAQRVNGNTREARESNNLIAETRTKIFQNYQDLRFQNKKITTELLKANFLGEGPKDKTLLDILDYHRQKIEKTLAKGSVRNFKVTEKYVLRFLREELKINSVYLSELNYKFINDFSNFLFTCWPKGHVNAMSHNTVMKHLQRLRKITTLAFHLEWVDKDPFIRWKPTFEKKERDFLNPNELKLIEDFNFYNDRLDRVRDLFVFSCYTGISFSDINDLTLNNIRIGLDGQKWIFTSRNKTKTNVKIPLLDKALEIIGKYQGHPMTEITQSLLPIITNVKVNLFLKEVADLCDIRKNLTFHMARHTFATTVTLSNGVPIETVSKLLGHTKISTTQIYARVLEDKLSKDMSDLSRKLRNGKG</sequence>
<evidence type="ECO:0000259" key="4">
    <source>
        <dbReference type="PROSITE" id="PS51898"/>
    </source>
</evidence>
<comment type="caution">
    <text evidence="5">The sequence shown here is derived from an EMBL/GenBank/DDBJ whole genome shotgun (WGS) entry which is preliminary data.</text>
</comment>
<dbReference type="EMBL" id="JAVRHM010000004">
    <property type="protein sequence ID" value="MDT0689096.1"/>
    <property type="molecule type" value="Genomic_DNA"/>
</dbReference>
<feature type="domain" description="Tyr recombinase" evidence="4">
    <location>
        <begin position="222"/>
        <end position="399"/>
    </location>
</feature>
<dbReference type="PROSITE" id="PS51898">
    <property type="entry name" value="TYR_RECOMBINASE"/>
    <property type="match status" value="1"/>
</dbReference>
<accession>A0ABU3DZF0</accession>
<comment type="similarity">
    <text evidence="1">Belongs to the 'phage' integrase family.</text>
</comment>
<dbReference type="InterPro" id="IPR013762">
    <property type="entry name" value="Integrase-like_cat_sf"/>
</dbReference>
<protein>
    <submittedName>
        <fullName evidence="5">Site-specific integrase</fullName>
    </submittedName>
</protein>
<dbReference type="Pfam" id="PF13102">
    <property type="entry name" value="Phage_int_SAM_5"/>
    <property type="match status" value="1"/>
</dbReference>
<dbReference type="InterPro" id="IPR010998">
    <property type="entry name" value="Integrase_recombinase_N"/>
</dbReference>
<dbReference type="InterPro" id="IPR011010">
    <property type="entry name" value="DNA_brk_join_enz"/>
</dbReference>
<dbReference type="InterPro" id="IPR002104">
    <property type="entry name" value="Integrase_catalytic"/>
</dbReference>
<evidence type="ECO:0000256" key="3">
    <source>
        <dbReference type="ARBA" id="ARBA00023172"/>
    </source>
</evidence>
<name>A0ABU3DZF0_9FLAO</name>
<dbReference type="SUPFAM" id="SSF56349">
    <property type="entry name" value="DNA breaking-rejoining enzymes"/>
    <property type="match status" value="1"/>
</dbReference>
<evidence type="ECO:0000313" key="5">
    <source>
        <dbReference type="EMBL" id="MDT0689096.1"/>
    </source>
</evidence>
<dbReference type="InterPro" id="IPR025269">
    <property type="entry name" value="SAM-like_dom"/>
</dbReference>